<dbReference type="EMBL" id="KQ414665">
    <property type="protein sequence ID" value="KOC65148.1"/>
    <property type="molecule type" value="Genomic_DNA"/>
</dbReference>
<accession>A0A0L7R2U0</accession>
<dbReference type="AlphaFoldDB" id="A0A0L7R2U0"/>
<dbReference type="Proteomes" id="UP000053825">
    <property type="component" value="Unassembled WGS sequence"/>
</dbReference>
<gene>
    <name evidence="1" type="ORF">WH47_02013</name>
</gene>
<evidence type="ECO:0000313" key="1">
    <source>
        <dbReference type="EMBL" id="KOC65148.1"/>
    </source>
</evidence>
<organism evidence="1 2">
    <name type="scientific">Habropoda laboriosa</name>
    <dbReference type="NCBI Taxonomy" id="597456"/>
    <lineage>
        <taxon>Eukaryota</taxon>
        <taxon>Metazoa</taxon>
        <taxon>Ecdysozoa</taxon>
        <taxon>Arthropoda</taxon>
        <taxon>Hexapoda</taxon>
        <taxon>Insecta</taxon>
        <taxon>Pterygota</taxon>
        <taxon>Neoptera</taxon>
        <taxon>Endopterygota</taxon>
        <taxon>Hymenoptera</taxon>
        <taxon>Apocrita</taxon>
        <taxon>Aculeata</taxon>
        <taxon>Apoidea</taxon>
        <taxon>Anthophila</taxon>
        <taxon>Apidae</taxon>
        <taxon>Habropoda</taxon>
    </lineage>
</organism>
<sequence>MATIITAASVAFGMNSKVEVRRPHAKSTRHPVITPPIGVFTPEALFTAVLVKLPVVGIDREKLPKMLQSPKASIS</sequence>
<reference evidence="1 2" key="1">
    <citation type="submission" date="2015-07" db="EMBL/GenBank/DDBJ databases">
        <title>The genome of Habropoda laboriosa.</title>
        <authorList>
            <person name="Pan H."/>
            <person name="Kapheim K."/>
        </authorList>
    </citation>
    <scope>NUCLEOTIDE SEQUENCE [LARGE SCALE GENOMIC DNA]</scope>
    <source>
        <strain evidence="1">0110345459</strain>
    </source>
</reference>
<protein>
    <submittedName>
        <fullName evidence="1">Uncharacterized protein</fullName>
    </submittedName>
</protein>
<evidence type="ECO:0000313" key="2">
    <source>
        <dbReference type="Proteomes" id="UP000053825"/>
    </source>
</evidence>
<keyword evidence="2" id="KW-1185">Reference proteome</keyword>
<name>A0A0L7R2U0_9HYME</name>
<proteinExistence type="predicted"/>